<evidence type="ECO:0000256" key="5">
    <source>
        <dbReference type="ARBA" id="ARBA00022832"/>
    </source>
</evidence>
<dbReference type="GO" id="GO:0005829">
    <property type="term" value="C:cytosol"/>
    <property type="evidence" value="ECO:0007669"/>
    <property type="project" value="TreeGrafter"/>
</dbReference>
<evidence type="ECO:0000256" key="1">
    <source>
        <dbReference type="ARBA" id="ARBA00022490"/>
    </source>
</evidence>
<keyword evidence="4 12" id="KW-0479">Metal-binding</keyword>
<feature type="binding site" evidence="13">
    <location>
        <begin position="199"/>
        <end position="200"/>
    </location>
    <ligand>
        <name>3-amino-2-oxopropyl phosphate</name>
        <dbReference type="ChEBI" id="CHEBI:57279"/>
    </ligand>
</feature>
<dbReference type="InterPro" id="IPR004569">
    <property type="entry name" value="PyrdxlP_synth_PdxJ"/>
</dbReference>
<dbReference type="EC" id="2.7.8.7" evidence="12"/>
<dbReference type="InterPro" id="IPR002582">
    <property type="entry name" value="ACPS"/>
</dbReference>
<dbReference type="Pfam" id="PF01648">
    <property type="entry name" value="ACPS"/>
    <property type="match status" value="1"/>
</dbReference>
<dbReference type="SUPFAM" id="SSF63892">
    <property type="entry name" value="Pyridoxine 5'-phosphate synthase"/>
    <property type="match status" value="1"/>
</dbReference>
<keyword evidence="1 12" id="KW-0963">Cytoplasm</keyword>
<feature type="binding site" evidence="12">
    <location>
        <position position="236"/>
    </location>
    <ligand>
        <name>Mg(2+)</name>
        <dbReference type="ChEBI" id="CHEBI:18420"/>
    </ligand>
</feature>
<evidence type="ECO:0000256" key="13">
    <source>
        <dbReference type="HAMAP-Rule" id="MF_00279"/>
    </source>
</evidence>
<evidence type="ECO:0000256" key="11">
    <source>
        <dbReference type="ARBA" id="ARBA00054726"/>
    </source>
</evidence>
<feature type="binding site" evidence="12">
    <location>
        <position position="285"/>
    </location>
    <ligand>
        <name>Mg(2+)</name>
        <dbReference type="ChEBI" id="CHEBI:18420"/>
    </ligand>
</feature>
<reference evidence="15 16" key="1">
    <citation type="submission" date="2018-06" db="EMBL/GenBank/DDBJ databases">
        <authorList>
            <consortium name="Pathogen Informatics"/>
            <person name="Doyle S."/>
        </authorList>
    </citation>
    <scope>NUCLEOTIDE SEQUENCE [LARGE SCALE GENOMIC DNA]</scope>
    <source>
        <strain evidence="15 16">NCTC9617</strain>
    </source>
</reference>
<sequence length="347" mass="38981">MRNARGTAYPDPVQAAFIAEQAGADGITVHLREDRRHITDRDVRILRQTLHTRMNLEMAVTEEMLTIACETKPHFCCLVPEKRQEVTTEGGLDVAASATRCAMPVNAWRMPASWSPCLSMRMKRRSKRRRTLARPISKSTRLLCRCQNRRRAGQGAGTYCQSGHLRRQPRAEGECGHGLTYHNVKAIAALPEMHELNIGHAILPCGDERPERAVAEMKRLMLEGARLMAILGLGTDIVEIARIEAVIARSGDRLARRVLSDHEWSIWEQHQQPVRFLAKRFAVKEAAAKALGTGIRNGLAFNQFEVYNDELGKPKLRLWGEANLLAERMGVSAIHVLSDERHYACAT</sequence>
<proteinExistence type="inferred from homology"/>
<dbReference type="EMBL" id="UGNC01000005">
    <property type="protein sequence ID" value="STW49142.1"/>
    <property type="molecule type" value="Genomic_DNA"/>
</dbReference>
<dbReference type="GO" id="GO:0000287">
    <property type="term" value="F:magnesium ion binding"/>
    <property type="evidence" value="ECO:0007669"/>
    <property type="project" value="UniProtKB-UniRule"/>
</dbReference>
<evidence type="ECO:0000256" key="10">
    <source>
        <dbReference type="ARBA" id="ARBA00050875"/>
    </source>
</evidence>
<dbReference type="Pfam" id="PF03740">
    <property type="entry name" value="PdxJ"/>
    <property type="match status" value="1"/>
</dbReference>
<comment type="cofactor">
    <cofactor evidence="12">
        <name>Mg(2+)</name>
        <dbReference type="ChEBI" id="CHEBI:18420"/>
    </cofactor>
</comment>
<feature type="binding site" evidence="13">
    <location>
        <position position="178"/>
    </location>
    <ligand>
        <name>3-amino-2-oxopropyl phosphate</name>
        <dbReference type="ChEBI" id="CHEBI:57279"/>
    </ligand>
</feature>
<comment type="pathway">
    <text evidence="13">Cofactor biosynthesis; pyridoxine 5'-phosphate biosynthesis; pyridoxine 5'-phosphate from D-erythrose 4-phosphate: step 5/5.</text>
</comment>
<evidence type="ECO:0000256" key="4">
    <source>
        <dbReference type="ARBA" id="ARBA00022723"/>
    </source>
</evidence>
<dbReference type="EC" id="2.6.99.2" evidence="13"/>
<dbReference type="HAMAP" id="MF_00101">
    <property type="entry name" value="AcpS"/>
    <property type="match status" value="1"/>
</dbReference>
<evidence type="ECO:0000313" key="15">
    <source>
        <dbReference type="EMBL" id="STW49142.1"/>
    </source>
</evidence>
<comment type="similarity">
    <text evidence="12">Belongs to the P-Pant transferase superfamily. AcpS family.</text>
</comment>
<dbReference type="SUPFAM" id="SSF56214">
    <property type="entry name" value="4'-phosphopantetheinyl transferase"/>
    <property type="match status" value="1"/>
</dbReference>
<comment type="catalytic activity">
    <reaction evidence="13">
        <text>3-amino-2-oxopropyl phosphate + 1-deoxy-D-xylulose 5-phosphate = pyridoxine 5'-phosphate + phosphate + 2 H2O + H(+)</text>
        <dbReference type="Rhea" id="RHEA:15265"/>
        <dbReference type="ChEBI" id="CHEBI:15377"/>
        <dbReference type="ChEBI" id="CHEBI:15378"/>
        <dbReference type="ChEBI" id="CHEBI:43474"/>
        <dbReference type="ChEBI" id="CHEBI:57279"/>
        <dbReference type="ChEBI" id="CHEBI:57792"/>
        <dbReference type="ChEBI" id="CHEBI:58589"/>
        <dbReference type="EC" id="2.6.99.2"/>
    </reaction>
</comment>
<dbReference type="NCBIfam" id="TIGR00556">
    <property type="entry name" value="pantethn_trn"/>
    <property type="match status" value="1"/>
</dbReference>
<feature type="binding site" evidence="13">
    <location>
        <position position="37"/>
    </location>
    <ligand>
        <name>1-deoxy-D-xylulose 5-phosphate</name>
        <dbReference type="ChEBI" id="CHEBI:57792"/>
    </ligand>
</feature>
<evidence type="ECO:0000256" key="2">
    <source>
        <dbReference type="ARBA" id="ARBA00022516"/>
    </source>
</evidence>
<dbReference type="Gene3D" id="3.20.20.70">
    <property type="entry name" value="Aldolase class I"/>
    <property type="match status" value="1"/>
</dbReference>
<feature type="active site" description="Proton donor" evidence="13">
    <location>
        <position position="177"/>
    </location>
</feature>
<dbReference type="Gene3D" id="3.90.470.20">
    <property type="entry name" value="4'-phosphopantetheinyl transferase domain"/>
    <property type="match status" value="1"/>
</dbReference>
<keyword evidence="2 12" id="KW-0444">Lipid biosynthesis</keyword>
<dbReference type="Proteomes" id="UP000255167">
    <property type="component" value="Unassembled WGS sequence"/>
</dbReference>
<accession>A0A378FVK8</accession>
<evidence type="ECO:0000256" key="7">
    <source>
        <dbReference type="ARBA" id="ARBA00023096"/>
    </source>
</evidence>
<dbReference type="GO" id="GO:0006633">
    <property type="term" value="P:fatty acid biosynthetic process"/>
    <property type="evidence" value="ECO:0007669"/>
    <property type="project" value="UniProtKB-UniRule"/>
</dbReference>
<comment type="similarity">
    <text evidence="13">Belongs to the PNP synthase family.</text>
</comment>
<keyword evidence="7 13" id="KW-0664">Pyridoxine biosynthesis</keyword>
<dbReference type="InterPro" id="IPR004568">
    <property type="entry name" value="Ppantetheine-prot_Trfase_dom"/>
</dbReference>
<feature type="binding site" evidence="13">
    <location>
        <position position="87"/>
    </location>
    <ligand>
        <name>1-deoxy-D-xylulose 5-phosphate</name>
        <dbReference type="ChEBI" id="CHEBI:57792"/>
    </ligand>
</feature>
<comment type="subunit">
    <text evidence="13">Homooctamer; tetramer of dimers.</text>
</comment>
<dbReference type="GO" id="GO:0008897">
    <property type="term" value="F:holo-[acyl-carrier-protein] synthase activity"/>
    <property type="evidence" value="ECO:0007669"/>
    <property type="project" value="UniProtKB-UniRule"/>
</dbReference>
<comment type="function">
    <text evidence="13">Catalyzes the complicated ring closure reaction between the two acyclic compounds 1-deoxy-D-xylulose-5-phosphate (DXP) and 3-amino-2-oxopropyl phosphate (1-amino-acetone-3-phosphate or AAP) to form pyridoxine 5'-phosphate (PNP) and inorganic phosphate.</text>
</comment>
<evidence type="ECO:0000256" key="6">
    <source>
        <dbReference type="ARBA" id="ARBA00022842"/>
    </source>
</evidence>
<name>A0A378FVK8_KLEPN</name>
<comment type="function">
    <text evidence="12">Transfers the 4'-phosphopantetheine moiety from coenzyme A to a Ser of acyl-carrier-protein.</text>
</comment>
<evidence type="ECO:0000256" key="12">
    <source>
        <dbReference type="HAMAP-Rule" id="MF_00101"/>
    </source>
</evidence>
<dbReference type="InterPro" id="IPR036130">
    <property type="entry name" value="Pyridoxine-5'_phos_synth"/>
</dbReference>
<dbReference type="GO" id="GO:0033856">
    <property type="term" value="F:pyridoxine 5'-phosphate synthase activity"/>
    <property type="evidence" value="ECO:0007669"/>
    <property type="project" value="UniProtKB-EC"/>
</dbReference>
<keyword evidence="5 12" id="KW-0276">Fatty acid metabolism</keyword>
<dbReference type="InterPro" id="IPR037143">
    <property type="entry name" value="4-PPantetheinyl_Trfase_dom_sf"/>
</dbReference>
<feature type="binding site" evidence="13">
    <location>
        <position position="32"/>
    </location>
    <ligand>
        <name>1-deoxy-D-xylulose 5-phosphate</name>
        <dbReference type="ChEBI" id="CHEBI:57792"/>
    </ligand>
</feature>
<dbReference type="PANTHER" id="PTHR30456">
    <property type="entry name" value="PYRIDOXINE 5'-PHOSPHATE SYNTHASE"/>
    <property type="match status" value="1"/>
</dbReference>
<dbReference type="NCBIfam" id="TIGR00516">
    <property type="entry name" value="acpS"/>
    <property type="match status" value="1"/>
</dbReference>
<feature type="domain" description="4'-phosphopantetheinyl transferase" evidence="14">
    <location>
        <begin position="232"/>
        <end position="345"/>
    </location>
</feature>
<dbReference type="PANTHER" id="PTHR30456:SF0">
    <property type="entry name" value="PYRIDOXINE 5'-PHOSPHATE SYNTHASE"/>
    <property type="match status" value="1"/>
</dbReference>
<comment type="subcellular location">
    <subcellularLocation>
        <location evidence="12">Cytoplasm</location>
    </subcellularLocation>
</comment>
<protein>
    <recommendedName>
        <fullName evidence="12 13">Multifunctional fusion protein</fullName>
    </recommendedName>
    <domain>
        <recommendedName>
            <fullName evidence="12">Holo-[acyl-carrier-protein] synthase</fullName>
            <shortName evidence="12">Holo-ACP synthase</shortName>
            <ecNumber evidence="12">2.7.8.7</ecNumber>
        </recommendedName>
        <alternativeName>
            <fullName evidence="12">4'-phosphopantetheinyl transferase AcpS</fullName>
        </alternativeName>
    </domain>
    <domain>
        <recommendedName>
            <fullName evidence="13">Pyridoxine 5'-phosphate synthase</fullName>
            <shortName evidence="13">PNP synthase</shortName>
            <ecNumber evidence="13">2.6.99.2</ecNumber>
        </recommendedName>
    </domain>
</protein>
<keyword evidence="9 12" id="KW-0275">Fatty acid biosynthesis</keyword>
<keyword evidence="3 12" id="KW-0808">Transferase</keyword>
<comment type="catalytic activity">
    <reaction evidence="10 12">
        <text>apo-[ACP] + CoA = holo-[ACP] + adenosine 3',5'-bisphosphate + H(+)</text>
        <dbReference type="Rhea" id="RHEA:12068"/>
        <dbReference type="Rhea" id="RHEA-COMP:9685"/>
        <dbReference type="Rhea" id="RHEA-COMP:9690"/>
        <dbReference type="ChEBI" id="CHEBI:15378"/>
        <dbReference type="ChEBI" id="CHEBI:29999"/>
        <dbReference type="ChEBI" id="CHEBI:57287"/>
        <dbReference type="ChEBI" id="CHEBI:58343"/>
        <dbReference type="ChEBI" id="CHEBI:64479"/>
        <dbReference type="EC" id="2.7.8.7"/>
    </reaction>
</comment>
<evidence type="ECO:0000313" key="16">
    <source>
        <dbReference type="Proteomes" id="UP000255167"/>
    </source>
</evidence>
<dbReference type="NCBIfam" id="NF003625">
    <property type="entry name" value="PRK05265.1-3"/>
    <property type="match status" value="1"/>
</dbReference>
<keyword evidence="8 12" id="KW-0443">Lipid metabolism</keyword>
<gene>
    <name evidence="13 15" type="primary">pdxJ</name>
    <name evidence="12" type="synonym">acpS</name>
    <name evidence="15" type="ORF">NCTC9617_05765</name>
</gene>
<feature type="binding site" evidence="13">
    <location>
        <position position="5"/>
    </location>
    <ligand>
        <name>3-amino-2-oxopropyl phosphate</name>
        <dbReference type="ChEBI" id="CHEBI:57279"/>
    </ligand>
</feature>
<dbReference type="AlphaFoldDB" id="A0A378FVK8"/>
<dbReference type="UniPathway" id="UPA00244">
    <property type="reaction ID" value="UER00313"/>
</dbReference>
<evidence type="ECO:0000259" key="14">
    <source>
        <dbReference type="Pfam" id="PF01648"/>
    </source>
</evidence>
<evidence type="ECO:0000256" key="8">
    <source>
        <dbReference type="ARBA" id="ARBA00023098"/>
    </source>
</evidence>
<evidence type="ECO:0000256" key="9">
    <source>
        <dbReference type="ARBA" id="ARBA00023160"/>
    </source>
</evidence>
<dbReference type="HAMAP" id="MF_00279">
    <property type="entry name" value="PdxJ"/>
    <property type="match status" value="1"/>
</dbReference>
<organism evidence="15 16">
    <name type="scientific">Klebsiella pneumoniae</name>
    <dbReference type="NCBI Taxonomy" id="573"/>
    <lineage>
        <taxon>Bacteria</taxon>
        <taxon>Pseudomonadati</taxon>
        <taxon>Pseudomonadota</taxon>
        <taxon>Gammaproteobacteria</taxon>
        <taxon>Enterobacterales</taxon>
        <taxon>Enterobacteriaceae</taxon>
        <taxon>Klebsiella/Raoultella group</taxon>
        <taxon>Klebsiella</taxon>
        <taxon>Klebsiella pneumoniae complex</taxon>
    </lineage>
</organism>
<comment type="function">
    <text evidence="11">Transfers the 4'-phosphopantetheine moiety from coenzyme A to the 'Ser-36' of acyl-carrier-protein.</text>
</comment>
<keyword evidence="6 12" id="KW-0460">Magnesium</keyword>
<dbReference type="InterPro" id="IPR013785">
    <property type="entry name" value="Aldolase_TIM"/>
</dbReference>
<feature type="active site" description="Proton acceptor" evidence="13">
    <location>
        <position position="30"/>
    </location>
</feature>
<dbReference type="GO" id="GO:0008615">
    <property type="term" value="P:pyridoxine biosynthetic process"/>
    <property type="evidence" value="ECO:0007669"/>
    <property type="project" value="UniProtKB-UniRule"/>
</dbReference>
<comment type="caution">
    <text evidence="13">Lacks conserved residue(s) required for the propagation of feature annotation.</text>
</comment>
<dbReference type="FunFam" id="3.90.470.20:FF:000001">
    <property type="entry name" value="Holo-[acyl-carrier-protein] synthase"/>
    <property type="match status" value="1"/>
</dbReference>
<feature type="active site" description="Proton acceptor" evidence="13">
    <location>
        <position position="57"/>
    </location>
</feature>
<dbReference type="InterPro" id="IPR008278">
    <property type="entry name" value="4-PPantetheinyl_Trfase_dom"/>
</dbReference>
<evidence type="ECO:0000256" key="3">
    <source>
        <dbReference type="ARBA" id="ARBA00022679"/>
    </source>
</evidence>